<feature type="compositionally biased region" description="Basic residues" evidence="1">
    <location>
        <begin position="122"/>
        <end position="136"/>
    </location>
</feature>
<dbReference type="SUPFAM" id="SSF117281">
    <property type="entry name" value="Kelch motif"/>
    <property type="match status" value="1"/>
</dbReference>
<feature type="compositionally biased region" description="Acidic residues" evidence="1">
    <location>
        <begin position="255"/>
        <end position="298"/>
    </location>
</feature>
<feature type="compositionally biased region" description="Basic and acidic residues" evidence="1">
    <location>
        <begin position="299"/>
        <end position="318"/>
    </location>
</feature>
<reference evidence="3" key="1">
    <citation type="submission" date="2022-07" db="EMBL/GenBank/DDBJ databases">
        <title>The genome of Lyophyllum shimeji provides insight into the initial evolution of ectomycorrhizal fungal genome.</title>
        <authorList>
            <person name="Kobayashi Y."/>
            <person name="Shibata T."/>
            <person name="Hirakawa H."/>
            <person name="Shigenobu S."/>
            <person name="Nishiyama T."/>
            <person name="Yamada A."/>
            <person name="Hasebe M."/>
            <person name="Kawaguchi M."/>
        </authorList>
    </citation>
    <scope>NUCLEOTIDE SEQUENCE</scope>
    <source>
        <strain evidence="3">AT787</strain>
    </source>
</reference>
<feature type="region of interest" description="Disordered" evidence="1">
    <location>
        <begin position="254"/>
        <end position="318"/>
    </location>
</feature>
<feature type="compositionally biased region" description="Low complexity" evidence="1">
    <location>
        <begin position="28"/>
        <end position="46"/>
    </location>
</feature>
<feature type="region of interest" description="Disordered" evidence="1">
    <location>
        <begin position="407"/>
        <end position="431"/>
    </location>
</feature>
<name>A0A9P3UQN8_LYOSH</name>
<feature type="compositionally biased region" description="Low complexity" evidence="1">
    <location>
        <begin position="413"/>
        <end position="425"/>
    </location>
</feature>
<accession>A0A9P3UQN8</accession>
<organism evidence="3 4">
    <name type="scientific">Lyophyllum shimeji</name>
    <name type="common">Hon-shimeji</name>
    <name type="synonym">Tricholoma shimeji</name>
    <dbReference type="NCBI Taxonomy" id="47721"/>
    <lineage>
        <taxon>Eukaryota</taxon>
        <taxon>Fungi</taxon>
        <taxon>Dikarya</taxon>
        <taxon>Basidiomycota</taxon>
        <taxon>Agaricomycotina</taxon>
        <taxon>Agaricomycetes</taxon>
        <taxon>Agaricomycetidae</taxon>
        <taxon>Agaricales</taxon>
        <taxon>Tricholomatineae</taxon>
        <taxon>Lyophyllaceae</taxon>
        <taxon>Lyophyllum</taxon>
    </lineage>
</organism>
<proteinExistence type="predicted"/>
<protein>
    <submittedName>
        <fullName evidence="3">Galactose oxidase</fullName>
    </submittedName>
</protein>
<feature type="region of interest" description="Disordered" evidence="1">
    <location>
        <begin position="121"/>
        <end position="195"/>
    </location>
</feature>
<dbReference type="PANTHER" id="PTHR46063">
    <property type="entry name" value="KELCH DOMAIN-CONTAINING PROTEIN"/>
    <property type="match status" value="1"/>
</dbReference>
<feature type="region of interest" description="Disordered" evidence="1">
    <location>
        <begin position="22"/>
        <end position="63"/>
    </location>
</feature>
<dbReference type="Pfam" id="PF13422">
    <property type="entry name" value="DUF4110"/>
    <property type="match status" value="1"/>
</dbReference>
<dbReference type="PANTHER" id="PTHR46063:SF1">
    <property type="entry name" value="KELCH DOMAIN-CONTAINING PROTEIN 4"/>
    <property type="match status" value="1"/>
</dbReference>
<evidence type="ECO:0000313" key="4">
    <source>
        <dbReference type="Proteomes" id="UP001063166"/>
    </source>
</evidence>
<gene>
    <name evidence="3" type="primary">KEL3</name>
    <name evidence="3" type="ORF">LshimejAT787_0605780</name>
</gene>
<dbReference type="InterPro" id="IPR052588">
    <property type="entry name" value="Kelch_domain_protein"/>
</dbReference>
<dbReference type="InterPro" id="IPR015915">
    <property type="entry name" value="Kelch-typ_b-propeller"/>
</dbReference>
<feature type="domain" description="DUF4110" evidence="2">
    <location>
        <begin position="335"/>
        <end position="409"/>
    </location>
</feature>
<comment type="caution">
    <text evidence="3">The sequence shown here is derived from an EMBL/GenBank/DDBJ whole genome shotgun (WGS) entry which is preliminary data.</text>
</comment>
<evidence type="ECO:0000313" key="3">
    <source>
        <dbReference type="EMBL" id="GLB39416.1"/>
    </source>
</evidence>
<sequence>MERHTNRFELANGGVLFTRGTSLLQQTPAPTSASASKTGKSSASSGDTTLKVKWERRKRPSYAPPLRSGCTMALWAAKSTGIMFGGVTDEDRHEETLESVFWNDLYGYQIPGKGRWVSMSLRRPKKKGGGGRKKKPAPVVVQEKYRTEEEENSEVEDGGEDDEEMEPAPKVKNTSHEETKPVPMEPEVDPDDPNLTVPLPRYNTMLAVLRNTLYIYGGIFEKGSREYTLDDFYSLQLDKLDRYVCLKKSDVVIAEGDESSSDDDDDGDDDDDDDDDEEEDDGEGEDCGESAEEETLIDVEEKAEKELVQSQDEKDDLRNRATAFMGVAKDATRSAEDIISTPLPGETLAMFYARSRAHWSQKAHGTSDNRGKQLRRDGFALAEERYAAYKPILEEVEKILAEAGLNEEEMRRGAAAGPINPAANGQSRNRR</sequence>
<dbReference type="InterPro" id="IPR025183">
    <property type="entry name" value="DUF4110"/>
</dbReference>
<dbReference type="EMBL" id="BRPK01000006">
    <property type="protein sequence ID" value="GLB39416.1"/>
    <property type="molecule type" value="Genomic_DNA"/>
</dbReference>
<keyword evidence="4" id="KW-1185">Reference proteome</keyword>
<dbReference type="AlphaFoldDB" id="A0A9P3UQN8"/>
<evidence type="ECO:0000256" key="1">
    <source>
        <dbReference type="SAM" id="MobiDB-lite"/>
    </source>
</evidence>
<dbReference type="OrthoDB" id="4447at2759"/>
<feature type="compositionally biased region" description="Acidic residues" evidence="1">
    <location>
        <begin position="148"/>
        <end position="166"/>
    </location>
</feature>
<evidence type="ECO:0000259" key="2">
    <source>
        <dbReference type="Pfam" id="PF13422"/>
    </source>
</evidence>
<dbReference type="Proteomes" id="UP001063166">
    <property type="component" value="Unassembled WGS sequence"/>
</dbReference>